<dbReference type="InterPro" id="IPR001874">
    <property type="entry name" value="DHquinase_II"/>
</dbReference>
<keyword evidence="14" id="KW-1185">Reference proteome</keyword>
<comment type="function">
    <text evidence="2 9">Catalyzes a trans-dehydration via an enolate intermediate.</text>
</comment>
<dbReference type="EMBL" id="NXLT01000001">
    <property type="protein sequence ID" value="RDU68325.1"/>
    <property type="molecule type" value="Genomic_DNA"/>
</dbReference>
<dbReference type="EC" id="4.2.1.10" evidence="6 9"/>
<dbReference type="InterPro" id="IPR018509">
    <property type="entry name" value="DHquinase_II_CS"/>
</dbReference>
<gene>
    <name evidence="9 13" type="primary">aroQ</name>
    <name evidence="13" type="ORF">CQA54_00475</name>
</gene>
<evidence type="ECO:0000256" key="2">
    <source>
        <dbReference type="ARBA" id="ARBA00003924"/>
    </source>
</evidence>
<name>A0A3D8ITU7_9HELI</name>
<evidence type="ECO:0000256" key="4">
    <source>
        <dbReference type="ARBA" id="ARBA00011037"/>
    </source>
</evidence>
<feature type="binding site" evidence="9 11">
    <location>
        <position position="74"/>
    </location>
    <ligand>
        <name>substrate</name>
    </ligand>
</feature>
<dbReference type="GO" id="GO:0009073">
    <property type="term" value="P:aromatic amino acid family biosynthetic process"/>
    <property type="evidence" value="ECO:0007669"/>
    <property type="project" value="UniProtKB-KW"/>
</dbReference>
<comment type="caution">
    <text evidence="13">The sequence shown here is derived from an EMBL/GenBank/DDBJ whole genome shotgun (WGS) entry which is preliminary data.</text>
</comment>
<evidence type="ECO:0000256" key="8">
    <source>
        <dbReference type="ARBA" id="ARBA00023239"/>
    </source>
</evidence>
<feature type="binding site" evidence="9 11">
    <location>
        <position position="87"/>
    </location>
    <ligand>
        <name>substrate</name>
    </ligand>
</feature>
<feature type="active site" description="Proton acceptor" evidence="9 10">
    <location>
        <position position="22"/>
    </location>
</feature>
<sequence length="157" mass="17176">MKILVIQGPNLNILGHREPHIYGNVTLDQIHTNLQAQAKQHNADIEFFQSNFEGEIIDKLQECIGGEYDGVIINPAAYSHTSIAIADSIASCGVPVIEVHISNIHAREDFRVKSYTGRVCAGVITGFGVFGYHLGLIALLQILSEIAALKAQQNKQQ</sequence>
<evidence type="ECO:0000256" key="6">
    <source>
        <dbReference type="ARBA" id="ARBA00012060"/>
    </source>
</evidence>
<dbReference type="NCBIfam" id="NF003807">
    <property type="entry name" value="PRK05395.1-4"/>
    <property type="match status" value="1"/>
</dbReference>
<dbReference type="NCBIfam" id="NF003805">
    <property type="entry name" value="PRK05395.1-2"/>
    <property type="match status" value="1"/>
</dbReference>
<evidence type="ECO:0000256" key="11">
    <source>
        <dbReference type="PIRSR" id="PIRSR001399-2"/>
    </source>
</evidence>
<evidence type="ECO:0000313" key="14">
    <source>
        <dbReference type="Proteomes" id="UP000256514"/>
    </source>
</evidence>
<feature type="binding site" evidence="9 11">
    <location>
        <position position="111"/>
    </location>
    <ligand>
        <name>substrate</name>
    </ligand>
</feature>
<keyword evidence="7 9" id="KW-0028">Amino-acid biosynthesis</keyword>
<dbReference type="NCBIfam" id="NF003806">
    <property type="entry name" value="PRK05395.1-3"/>
    <property type="match status" value="1"/>
</dbReference>
<organism evidence="13 14">
    <name type="scientific">Helicobacter equorum</name>
    <dbReference type="NCBI Taxonomy" id="361872"/>
    <lineage>
        <taxon>Bacteria</taxon>
        <taxon>Pseudomonadati</taxon>
        <taxon>Campylobacterota</taxon>
        <taxon>Epsilonproteobacteria</taxon>
        <taxon>Campylobacterales</taxon>
        <taxon>Helicobacteraceae</taxon>
        <taxon>Helicobacter</taxon>
    </lineage>
</organism>
<dbReference type="PIRSF" id="PIRSF001399">
    <property type="entry name" value="DHquinase_II"/>
    <property type="match status" value="1"/>
</dbReference>
<feature type="binding site" evidence="9 11">
    <location>
        <begin position="101"/>
        <end position="102"/>
    </location>
    <ligand>
        <name>substrate</name>
    </ligand>
</feature>
<dbReference type="UniPathway" id="UPA00053">
    <property type="reaction ID" value="UER00086"/>
</dbReference>
<feature type="binding site" evidence="9 11">
    <location>
        <position position="80"/>
    </location>
    <ligand>
        <name>substrate</name>
    </ligand>
</feature>
<dbReference type="GO" id="GO:0009423">
    <property type="term" value="P:chorismate biosynthetic process"/>
    <property type="evidence" value="ECO:0007669"/>
    <property type="project" value="UniProtKB-UniRule"/>
</dbReference>
<proteinExistence type="inferred from homology"/>
<dbReference type="RefSeq" id="WP_115570286.1">
    <property type="nucleotide sequence ID" value="NZ_NXLT01000001.1"/>
</dbReference>
<evidence type="ECO:0000256" key="7">
    <source>
        <dbReference type="ARBA" id="ARBA00022605"/>
    </source>
</evidence>
<reference evidence="13 14" key="1">
    <citation type="submission" date="2018-04" db="EMBL/GenBank/DDBJ databases">
        <title>Novel Campyloabacter and Helicobacter Species and Strains.</title>
        <authorList>
            <person name="Mannion A.J."/>
            <person name="Shen Z."/>
            <person name="Fox J.G."/>
        </authorList>
    </citation>
    <scope>NUCLEOTIDE SEQUENCE [LARGE SCALE GENOMIC DNA]</scope>
    <source>
        <strain evidence="13 14">MIT 12-6600</strain>
    </source>
</reference>
<comment type="similarity">
    <text evidence="4 9">Belongs to the type-II 3-dehydroquinase family.</text>
</comment>
<dbReference type="Pfam" id="PF01220">
    <property type="entry name" value="DHquinase_II"/>
    <property type="match status" value="1"/>
</dbReference>
<evidence type="ECO:0000256" key="10">
    <source>
        <dbReference type="PIRSR" id="PIRSR001399-1"/>
    </source>
</evidence>
<dbReference type="Gene3D" id="3.40.50.9100">
    <property type="entry name" value="Dehydroquinase, class II"/>
    <property type="match status" value="1"/>
</dbReference>
<comment type="pathway">
    <text evidence="3 9">Metabolic intermediate biosynthesis; chorismate biosynthesis; chorismate from D-erythrose 4-phosphate and phosphoenolpyruvate: step 3/7.</text>
</comment>
<dbReference type="InterPro" id="IPR036441">
    <property type="entry name" value="DHquinase_II_sf"/>
</dbReference>
<dbReference type="CDD" id="cd00466">
    <property type="entry name" value="DHQase_II"/>
    <property type="match status" value="1"/>
</dbReference>
<evidence type="ECO:0000313" key="13">
    <source>
        <dbReference type="EMBL" id="RDU68325.1"/>
    </source>
</evidence>
<dbReference type="PANTHER" id="PTHR21272:SF3">
    <property type="entry name" value="CATABOLIC 3-DEHYDROQUINASE"/>
    <property type="match status" value="1"/>
</dbReference>
<evidence type="ECO:0000256" key="5">
    <source>
        <dbReference type="ARBA" id="ARBA00011193"/>
    </source>
</evidence>
<comment type="catalytic activity">
    <reaction evidence="1 9">
        <text>3-dehydroquinate = 3-dehydroshikimate + H2O</text>
        <dbReference type="Rhea" id="RHEA:21096"/>
        <dbReference type="ChEBI" id="CHEBI:15377"/>
        <dbReference type="ChEBI" id="CHEBI:16630"/>
        <dbReference type="ChEBI" id="CHEBI:32364"/>
        <dbReference type="EC" id="4.2.1.10"/>
    </reaction>
</comment>
<feature type="active site" description="Proton donor" evidence="9 10">
    <location>
        <position position="100"/>
    </location>
</feature>
<dbReference type="PANTHER" id="PTHR21272">
    <property type="entry name" value="CATABOLIC 3-DEHYDROQUINASE"/>
    <property type="match status" value="1"/>
</dbReference>
<accession>A0A3D8ITU7</accession>
<dbReference type="HAMAP" id="MF_00169">
    <property type="entry name" value="AroQ"/>
    <property type="match status" value="1"/>
</dbReference>
<protein>
    <recommendedName>
        <fullName evidence="6 9">3-dehydroquinate dehydratase</fullName>
        <shortName evidence="9">3-dehydroquinase</shortName>
        <ecNumber evidence="6 9">4.2.1.10</ecNumber>
    </recommendedName>
    <alternativeName>
        <fullName evidence="9">Type II DHQase</fullName>
    </alternativeName>
</protein>
<dbReference type="GO" id="GO:0008652">
    <property type="term" value="P:amino acid biosynthetic process"/>
    <property type="evidence" value="ECO:0007669"/>
    <property type="project" value="UniProtKB-KW"/>
</dbReference>
<keyword evidence="9" id="KW-0057">Aromatic amino acid biosynthesis</keyword>
<dbReference type="PROSITE" id="PS01029">
    <property type="entry name" value="DEHYDROQUINASE_II"/>
    <property type="match status" value="1"/>
</dbReference>
<comment type="subunit">
    <text evidence="5 9">Homododecamer.</text>
</comment>
<dbReference type="GO" id="GO:0019631">
    <property type="term" value="P:quinate catabolic process"/>
    <property type="evidence" value="ECO:0007669"/>
    <property type="project" value="TreeGrafter"/>
</dbReference>
<evidence type="ECO:0000256" key="12">
    <source>
        <dbReference type="PIRSR" id="PIRSR001399-3"/>
    </source>
</evidence>
<dbReference type="NCBIfam" id="TIGR01088">
    <property type="entry name" value="aroQ"/>
    <property type="match status" value="1"/>
</dbReference>
<evidence type="ECO:0000256" key="9">
    <source>
        <dbReference type="HAMAP-Rule" id="MF_00169"/>
    </source>
</evidence>
<keyword evidence="8 9" id="KW-0456">Lyase</keyword>
<dbReference type="SUPFAM" id="SSF52304">
    <property type="entry name" value="Type II 3-dehydroquinate dehydratase"/>
    <property type="match status" value="1"/>
</dbReference>
<dbReference type="OrthoDB" id="9790793at2"/>
<dbReference type="Proteomes" id="UP000256514">
    <property type="component" value="Unassembled WGS sequence"/>
</dbReference>
<feature type="site" description="Transition state stabilizer" evidence="9 12">
    <location>
        <position position="17"/>
    </location>
</feature>
<dbReference type="GO" id="GO:0003855">
    <property type="term" value="F:3-dehydroquinate dehydratase activity"/>
    <property type="evidence" value="ECO:0007669"/>
    <property type="project" value="UniProtKB-UniRule"/>
</dbReference>
<evidence type="ECO:0000256" key="3">
    <source>
        <dbReference type="ARBA" id="ARBA00004902"/>
    </source>
</evidence>
<evidence type="ECO:0000256" key="1">
    <source>
        <dbReference type="ARBA" id="ARBA00001864"/>
    </source>
</evidence>
<dbReference type="AlphaFoldDB" id="A0A3D8ITU7"/>